<dbReference type="InterPro" id="IPR010752">
    <property type="entry name" value="DUF1329"/>
</dbReference>
<dbReference type="Proteomes" id="UP001107961">
    <property type="component" value="Unassembled WGS sequence"/>
</dbReference>
<dbReference type="RefSeq" id="WP_233925078.1">
    <property type="nucleotide sequence ID" value="NZ_CBDDTQ010000001.1"/>
</dbReference>
<organism evidence="3 4">
    <name type="scientific">Alloalcanivorax xenomutans</name>
    <dbReference type="NCBI Taxonomy" id="1094342"/>
    <lineage>
        <taxon>Bacteria</taxon>
        <taxon>Pseudomonadati</taxon>
        <taxon>Pseudomonadota</taxon>
        <taxon>Gammaproteobacteria</taxon>
        <taxon>Oceanospirillales</taxon>
        <taxon>Alcanivoracaceae</taxon>
        <taxon>Alloalcanivorax</taxon>
    </lineage>
</organism>
<proteinExistence type="predicted"/>
<feature type="chain" id="PRO_5040288926" evidence="2">
    <location>
        <begin position="24"/>
        <end position="449"/>
    </location>
</feature>
<sequence>MNRYPLLLLAGLALGLAAQPVPAAVSEQEARRLSSDLTPLGGERAGNTQPLSSPLAIPPWRGEGCRVPAADQPLLRIDAGNLAEYEADLPQGVAAMIRRYPDSFYLPVYRSRRTAAAPDWVYRNTAANAVRATLSERGVTGAFGGIPFPIPHGDAGDRGRQAMWNHLLRWRGVFMERQSSQLSVRAGGGYRRVSSRQSLYFPYYDERLDGERIGPRYLYYYSRILAPARLAGGAVLMYDTLDPARMPRQSWGYDVGRQRVRRAPEIAYDAVLAGSDGLRTVDDADLFNGALDKYRWRLLYSQPVERFIPYNNDFHIDLEQEGQSLRRGHLNPAGTRWERHRVWVVEGRLREGERHIYSRRRFYIDEDSWQIAVADQYDLSGALWRVSLAYSKCYPQLPAVWTALDAYHDLREGRYHLRFTETSEPGGLLFPETLPDERDFLPSALPDRR</sequence>
<evidence type="ECO:0000313" key="3">
    <source>
        <dbReference type="EMBL" id="MCE7507748.1"/>
    </source>
</evidence>
<name>A0A9Q3ZBL8_9GAMM</name>
<comment type="caution">
    <text evidence="3">The sequence shown here is derived from an EMBL/GenBank/DDBJ whole genome shotgun (WGS) entry which is preliminary data.</text>
</comment>
<feature type="region of interest" description="Disordered" evidence="1">
    <location>
        <begin position="29"/>
        <end position="54"/>
    </location>
</feature>
<dbReference type="EMBL" id="JAJVKT010000003">
    <property type="protein sequence ID" value="MCE7507748.1"/>
    <property type="molecule type" value="Genomic_DNA"/>
</dbReference>
<protein>
    <submittedName>
        <fullName evidence="3">DUF1329 domain-containing protein</fullName>
    </submittedName>
</protein>
<reference evidence="3" key="1">
    <citation type="submission" date="2022-01" db="EMBL/GenBank/DDBJ databases">
        <authorList>
            <person name="Karlyshev A.V."/>
            <person name="Jaspars M."/>
        </authorList>
    </citation>
    <scope>NUCLEOTIDE SEQUENCE</scope>
    <source>
        <strain evidence="3">AGSA3-2</strain>
    </source>
</reference>
<gene>
    <name evidence="3" type="ORF">LZG35_03810</name>
</gene>
<dbReference type="Pfam" id="PF07044">
    <property type="entry name" value="DUF1329"/>
    <property type="match status" value="1"/>
</dbReference>
<evidence type="ECO:0000256" key="1">
    <source>
        <dbReference type="SAM" id="MobiDB-lite"/>
    </source>
</evidence>
<dbReference type="CDD" id="cd16329">
    <property type="entry name" value="LolA_like"/>
    <property type="match status" value="1"/>
</dbReference>
<keyword evidence="2" id="KW-0732">Signal</keyword>
<evidence type="ECO:0000313" key="4">
    <source>
        <dbReference type="Proteomes" id="UP001107961"/>
    </source>
</evidence>
<keyword evidence="4" id="KW-1185">Reference proteome</keyword>
<feature type="signal peptide" evidence="2">
    <location>
        <begin position="1"/>
        <end position="23"/>
    </location>
</feature>
<dbReference type="Gene3D" id="2.50.20.10">
    <property type="entry name" value="Lipoprotein localisation LolA/LolB/LppX"/>
    <property type="match status" value="1"/>
</dbReference>
<evidence type="ECO:0000256" key="2">
    <source>
        <dbReference type="SAM" id="SignalP"/>
    </source>
</evidence>
<dbReference type="AlphaFoldDB" id="A0A9Q3ZBL8"/>
<accession>A0A9Q3ZBL8</accession>